<accession>A0A8J3HSH9</accession>
<protein>
    <recommendedName>
        <fullName evidence="3">Coenzyme Q-binding protein COQ10 START domain-containing protein</fullName>
    </recommendedName>
</protein>
<dbReference type="InterPro" id="IPR019587">
    <property type="entry name" value="Polyketide_cyclase/dehydratase"/>
</dbReference>
<keyword evidence="2" id="KW-1185">Reference proteome</keyword>
<evidence type="ECO:0008006" key="3">
    <source>
        <dbReference type="Google" id="ProtNLM"/>
    </source>
</evidence>
<evidence type="ECO:0000313" key="1">
    <source>
        <dbReference type="EMBL" id="GHO43142.1"/>
    </source>
</evidence>
<organism evidence="1 2">
    <name type="scientific">Ktedonospora formicarum</name>
    <dbReference type="NCBI Taxonomy" id="2778364"/>
    <lineage>
        <taxon>Bacteria</taxon>
        <taxon>Bacillati</taxon>
        <taxon>Chloroflexota</taxon>
        <taxon>Ktedonobacteria</taxon>
        <taxon>Ktedonobacterales</taxon>
        <taxon>Ktedonobacteraceae</taxon>
        <taxon>Ktedonospora</taxon>
    </lineage>
</organism>
<dbReference type="Proteomes" id="UP000612362">
    <property type="component" value="Unassembled WGS sequence"/>
</dbReference>
<dbReference type="AlphaFoldDB" id="A0A8J3HSH9"/>
<sequence length="176" mass="20128">MTKKYAEHNATVTIDAPTHQVYSLFTHFNDFPKFMSFVKEVTYKDDQNSHWVADVAGNHEWDAVNENWVENRQIGWHSTRGLENFGKVTFEPTSNNQTEVHVNINYEPPAGILGEVGEKLGVGGSFEKKLQHDLDHFAQMVEQAPQARSIQTHLITFSTVIAPLPRVRRLIAKTRR</sequence>
<comment type="caution">
    <text evidence="1">The sequence shown here is derived from an EMBL/GenBank/DDBJ whole genome shotgun (WGS) entry which is preliminary data.</text>
</comment>
<dbReference type="InterPro" id="IPR047137">
    <property type="entry name" value="ORF3"/>
</dbReference>
<dbReference type="Pfam" id="PF10604">
    <property type="entry name" value="Polyketide_cyc2"/>
    <property type="match status" value="1"/>
</dbReference>
<dbReference type="InterPro" id="IPR023393">
    <property type="entry name" value="START-like_dom_sf"/>
</dbReference>
<name>A0A8J3HSH9_9CHLR</name>
<evidence type="ECO:0000313" key="2">
    <source>
        <dbReference type="Proteomes" id="UP000612362"/>
    </source>
</evidence>
<dbReference type="PANTHER" id="PTHR33824:SF7">
    <property type="entry name" value="POLYKETIDE CYCLASE_DEHYDRASE AND LIPID TRANSPORT SUPERFAMILY PROTEIN"/>
    <property type="match status" value="1"/>
</dbReference>
<dbReference type="CDD" id="cd07817">
    <property type="entry name" value="SRPBCC_8"/>
    <property type="match status" value="1"/>
</dbReference>
<gene>
    <name evidence="1" type="ORF">KSX_13050</name>
</gene>
<dbReference type="PANTHER" id="PTHR33824">
    <property type="entry name" value="POLYKETIDE CYCLASE/DEHYDRASE AND LIPID TRANSPORT SUPERFAMILY PROTEIN"/>
    <property type="match status" value="1"/>
</dbReference>
<dbReference type="SUPFAM" id="SSF55961">
    <property type="entry name" value="Bet v1-like"/>
    <property type="match status" value="1"/>
</dbReference>
<dbReference type="Gene3D" id="3.30.530.20">
    <property type="match status" value="1"/>
</dbReference>
<reference evidence="1" key="1">
    <citation type="submission" date="2020-10" db="EMBL/GenBank/DDBJ databases">
        <title>Taxonomic study of unclassified bacteria belonging to the class Ktedonobacteria.</title>
        <authorList>
            <person name="Yabe S."/>
            <person name="Wang C.M."/>
            <person name="Zheng Y."/>
            <person name="Sakai Y."/>
            <person name="Cavaletti L."/>
            <person name="Monciardini P."/>
            <person name="Donadio S."/>
        </authorList>
    </citation>
    <scope>NUCLEOTIDE SEQUENCE</scope>
    <source>
        <strain evidence="1">SOSP1-1</strain>
    </source>
</reference>
<proteinExistence type="predicted"/>
<dbReference type="RefSeq" id="WP_220192629.1">
    <property type="nucleotide sequence ID" value="NZ_BNJF01000001.1"/>
</dbReference>
<dbReference type="EMBL" id="BNJF01000001">
    <property type="protein sequence ID" value="GHO43142.1"/>
    <property type="molecule type" value="Genomic_DNA"/>
</dbReference>